<keyword evidence="2" id="KW-1185">Reference proteome</keyword>
<evidence type="ECO:0000313" key="1">
    <source>
        <dbReference type="EMBL" id="KAI4341623.1"/>
    </source>
</evidence>
<reference evidence="2" key="1">
    <citation type="journal article" date="2023" name="Front. Plant Sci.">
        <title>Chromosomal-level genome assembly of Melastoma candidum provides insights into trichome evolution.</title>
        <authorList>
            <person name="Zhong Y."/>
            <person name="Wu W."/>
            <person name="Sun C."/>
            <person name="Zou P."/>
            <person name="Liu Y."/>
            <person name="Dai S."/>
            <person name="Zhou R."/>
        </authorList>
    </citation>
    <scope>NUCLEOTIDE SEQUENCE [LARGE SCALE GENOMIC DNA]</scope>
</reference>
<dbReference type="EMBL" id="CM042886">
    <property type="protein sequence ID" value="KAI4341623.1"/>
    <property type="molecule type" value="Genomic_DNA"/>
</dbReference>
<comment type="caution">
    <text evidence="1">The sequence shown here is derived from an EMBL/GenBank/DDBJ whole genome shotgun (WGS) entry which is preliminary data.</text>
</comment>
<proteinExistence type="predicted"/>
<sequence>MITPHHRRARSLDKQFPRCLGKMVNLFDLSAGLTSNKLLTDRLIIPMVRLYRGACQICQWPRVHPRRI</sequence>
<protein>
    <submittedName>
        <fullName evidence="1">Uncharacterized protein</fullName>
    </submittedName>
</protein>
<name>A0ACB9NY08_9MYRT</name>
<organism evidence="1 2">
    <name type="scientific">Melastoma candidum</name>
    <dbReference type="NCBI Taxonomy" id="119954"/>
    <lineage>
        <taxon>Eukaryota</taxon>
        <taxon>Viridiplantae</taxon>
        <taxon>Streptophyta</taxon>
        <taxon>Embryophyta</taxon>
        <taxon>Tracheophyta</taxon>
        <taxon>Spermatophyta</taxon>
        <taxon>Magnoliopsida</taxon>
        <taxon>eudicotyledons</taxon>
        <taxon>Gunneridae</taxon>
        <taxon>Pentapetalae</taxon>
        <taxon>rosids</taxon>
        <taxon>malvids</taxon>
        <taxon>Myrtales</taxon>
        <taxon>Melastomataceae</taxon>
        <taxon>Melastomatoideae</taxon>
        <taxon>Melastomateae</taxon>
        <taxon>Melastoma</taxon>
    </lineage>
</organism>
<dbReference type="Proteomes" id="UP001057402">
    <property type="component" value="Chromosome 7"/>
</dbReference>
<evidence type="ECO:0000313" key="2">
    <source>
        <dbReference type="Proteomes" id="UP001057402"/>
    </source>
</evidence>
<accession>A0ACB9NY08</accession>
<gene>
    <name evidence="1" type="ORF">MLD38_026322</name>
</gene>